<dbReference type="SUPFAM" id="SSF51905">
    <property type="entry name" value="FAD/NAD(P)-binding domain"/>
    <property type="match status" value="1"/>
</dbReference>
<feature type="domain" description="FAD-binding" evidence="6">
    <location>
        <begin position="121"/>
        <end position="407"/>
    </location>
</feature>
<dbReference type="Gene3D" id="3.50.50.60">
    <property type="entry name" value="FAD/NAD(P)-binding domain"/>
    <property type="match status" value="1"/>
</dbReference>
<keyword evidence="3" id="KW-0274">FAD</keyword>
<comment type="similarity">
    <text evidence="1">Belongs to the paxM FAD-dependent monooxygenase family.</text>
</comment>
<evidence type="ECO:0000256" key="3">
    <source>
        <dbReference type="ARBA" id="ARBA00022827"/>
    </source>
</evidence>
<reference evidence="7 8" key="1">
    <citation type="submission" date="2024-01" db="EMBL/GenBank/DDBJ databases">
        <title>Comparative genomics of Cryptococcus and Kwoniella reveals pathogenesis evolution and contrasting modes of karyotype evolution via chromosome fusion or intercentromeric recombination.</title>
        <authorList>
            <person name="Coelho M.A."/>
            <person name="David-Palma M."/>
            <person name="Shea T."/>
            <person name="Bowers K."/>
            <person name="McGinley-Smith S."/>
            <person name="Mohammad A.W."/>
            <person name="Gnirke A."/>
            <person name="Yurkov A.M."/>
            <person name="Nowrousian M."/>
            <person name="Sun S."/>
            <person name="Cuomo C.A."/>
            <person name="Heitman J."/>
        </authorList>
    </citation>
    <scope>NUCLEOTIDE SEQUENCE [LARGE SCALE GENOMIC DNA]</scope>
    <source>
        <strain evidence="7">CBS 11374</strain>
    </source>
</reference>
<evidence type="ECO:0000256" key="4">
    <source>
        <dbReference type="ARBA" id="ARBA00023002"/>
    </source>
</evidence>
<dbReference type="EMBL" id="CP141890">
    <property type="protein sequence ID" value="WRT69920.1"/>
    <property type="molecule type" value="Genomic_DNA"/>
</dbReference>
<proteinExistence type="inferred from homology"/>
<dbReference type="InterPro" id="IPR036188">
    <property type="entry name" value="FAD/NAD-bd_sf"/>
</dbReference>
<dbReference type="Proteomes" id="UP001329825">
    <property type="component" value="Chromosome 10"/>
</dbReference>
<organism evidence="7 8">
    <name type="scientific">Kwoniella shivajii</name>
    <dbReference type="NCBI Taxonomy" id="564305"/>
    <lineage>
        <taxon>Eukaryota</taxon>
        <taxon>Fungi</taxon>
        <taxon>Dikarya</taxon>
        <taxon>Basidiomycota</taxon>
        <taxon>Agaricomycotina</taxon>
        <taxon>Tremellomycetes</taxon>
        <taxon>Tremellales</taxon>
        <taxon>Cryptococcaceae</taxon>
        <taxon>Kwoniella</taxon>
    </lineage>
</organism>
<dbReference type="InterPro" id="IPR002938">
    <property type="entry name" value="FAD-bd"/>
</dbReference>
<dbReference type="PANTHER" id="PTHR13789">
    <property type="entry name" value="MONOOXYGENASE"/>
    <property type="match status" value="1"/>
</dbReference>
<dbReference type="PRINTS" id="PR00420">
    <property type="entry name" value="RNGMNOXGNASE"/>
</dbReference>
<evidence type="ECO:0000313" key="7">
    <source>
        <dbReference type="EMBL" id="WRT69920.1"/>
    </source>
</evidence>
<evidence type="ECO:0000256" key="5">
    <source>
        <dbReference type="ARBA" id="ARBA00023033"/>
    </source>
</evidence>
<dbReference type="Pfam" id="PF01494">
    <property type="entry name" value="FAD_binding_3"/>
    <property type="match status" value="1"/>
</dbReference>
<dbReference type="GeneID" id="87959041"/>
<sequence length="449" mass="48670">MTVDETNRSFKIVIIGGGLAGLATAHSLARAQREGRVFTSLTVTVYEQRSEESSFVKYPMHIAPDARSALQNILSPDSYADLVSRSDYGITHGGITILTPQLTRLYASQKYEGEQPQYVSRGVLKKVLEEGVDLVKGRRVVRVREVEEKVEVVFEEGGSELADFVIGADGVGSIVRSQLFPTHSQFPLLPHAVVQFKLATPLSRLSSLPDKHGNNLILGTQSSSFQIVPLAGTALPTMTPGAALNLSGQGPFAEPDNSIKDIHTALEDPKSGYIFVRMIVPSFTGWEDLTEGAWIEKAIKLLKDDVADHQIVTAFEEDIIPGTVAAWGIVSSSVGNSMPCREGRLVLIGDAMHAMPPTGGAGGATAFKDAEGLVNTLLSSTELGGTDGPLHTLLPTFYEESTARSEQYLKDALHRLEVSNQSGFQAWIHRGLLKGMDWYYPLSHWVASL</sequence>
<dbReference type="InterPro" id="IPR050493">
    <property type="entry name" value="FAD-dep_Monooxygenase_BioMet"/>
</dbReference>
<evidence type="ECO:0000259" key="6">
    <source>
        <dbReference type="Pfam" id="PF01494"/>
    </source>
</evidence>
<dbReference type="PANTHER" id="PTHR13789:SF309">
    <property type="entry name" value="PUTATIVE (AFU_ORTHOLOGUE AFUA_6G14510)-RELATED"/>
    <property type="match status" value="1"/>
</dbReference>
<protein>
    <recommendedName>
        <fullName evidence="6">FAD-binding domain-containing protein</fullName>
    </recommendedName>
</protein>
<evidence type="ECO:0000256" key="1">
    <source>
        <dbReference type="ARBA" id="ARBA00007992"/>
    </source>
</evidence>
<keyword evidence="8" id="KW-1185">Reference proteome</keyword>
<keyword evidence="5" id="KW-0503">Monooxygenase</keyword>
<dbReference type="RefSeq" id="XP_062794659.1">
    <property type="nucleotide sequence ID" value="XM_062938608.1"/>
</dbReference>
<gene>
    <name evidence="7" type="ORF">IL334_006911</name>
</gene>
<dbReference type="Pfam" id="PF13450">
    <property type="entry name" value="NAD_binding_8"/>
    <property type="match status" value="1"/>
</dbReference>
<evidence type="ECO:0000313" key="8">
    <source>
        <dbReference type="Proteomes" id="UP001329825"/>
    </source>
</evidence>
<accession>A0ABZ1D9B5</accession>
<evidence type="ECO:0000256" key="2">
    <source>
        <dbReference type="ARBA" id="ARBA00022630"/>
    </source>
</evidence>
<keyword evidence="4" id="KW-0560">Oxidoreductase</keyword>
<name>A0ABZ1D9B5_9TREE</name>
<keyword evidence="2" id="KW-0285">Flavoprotein</keyword>